<proteinExistence type="predicted"/>
<evidence type="ECO:0000313" key="1">
    <source>
        <dbReference type="EMBL" id="HDD44735.1"/>
    </source>
</evidence>
<organism evidence="1">
    <name type="scientific">Desulfofervidus auxilii</name>
    <dbReference type="NCBI Taxonomy" id="1621989"/>
    <lineage>
        <taxon>Bacteria</taxon>
        <taxon>Pseudomonadati</taxon>
        <taxon>Thermodesulfobacteriota</taxon>
        <taxon>Candidatus Desulfofervidia</taxon>
        <taxon>Candidatus Desulfofervidales</taxon>
        <taxon>Candidatus Desulfofervidaceae</taxon>
        <taxon>Candidatus Desulfofervidus</taxon>
    </lineage>
</organism>
<comment type="caution">
    <text evidence="1">The sequence shown here is derived from an EMBL/GenBank/DDBJ whole genome shotgun (WGS) entry which is preliminary data.</text>
</comment>
<dbReference type="EMBL" id="DRBS01000289">
    <property type="protein sequence ID" value="HDD44735.1"/>
    <property type="molecule type" value="Genomic_DNA"/>
</dbReference>
<gene>
    <name evidence="1" type="ORF">ENG63_07750</name>
</gene>
<reference evidence="1" key="1">
    <citation type="journal article" date="2020" name="mSystems">
        <title>Genome- and Community-Level Interaction Insights into Carbon Utilization and Element Cycling Functions of Hydrothermarchaeota in Hydrothermal Sediment.</title>
        <authorList>
            <person name="Zhou Z."/>
            <person name="Liu Y."/>
            <person name="Xu W."/>
            <person name="Pan J."/>
            <person name="Luo Z.H."/>
            <person name="Li M."/>
        </authorList>
    </citation>
    <scope>NUCLEOTIDE SEQUENCE [LARGE SCALE GENOMIC DNA]</scope>
    <source>
        <strain evidence="1">HyVt-233</strain>
    </source>
</reference>
<name>A0A7C0U3L1_DESA2</name>
<dbReference type="AlphaFoldDB" id="A0A7C0U3L1"/>
<dbReference type="Gene3D" id="3.30.460.70">
    <property type="match status" value="1"/>
</dbReference>
<accession>A0A7C0U3L1</accession>
<dbReference type="Proteomes" id="UP000886289">
    <property type="component" value="Unassembled WGS sequence"/>
</dbReference>
<protein>
    <recommendedName>
        <fullName evidence="2">Agglutinin C-terminal domain-containing protein</fullName>
    </recommendedName>
</protein>
<evidence type="ECO:0008006" key="2">
    <source>
        <dbReference type="Google" id="ProtNLM"/>
    </source>
</evidence>
<sequence length="194" mass="22878">MKCLWTDWRKIGFFLLNLGSNIVKPIVKENQYWFLKSVIEDLKLYVDKKIELKQTDYNTLTNLVKEQMEIDCWCWDAKFWYSSISDFKTIISKDFINRLKWIAESFDCDNFASLFSSLLTITWGYNGVGVGLGAVLDKETKKILGYHAYNCILVEENGKNVLYLYEPQTDYLALAQKETNMEWGIYRTDLVIFY</sequence>